<organism evidence="4 5">
    <name type="scientific">Cellvibrio mixtus</name>
    <dbReference type="NCBI Taxonomy" id="39650"/>
    <lineage>
        <taxon>Bacteria</taxon>
        <taxon>Pseudomonadati</taxon>
        <taxon>Pseudomonadota</taxon>
        <taxon>Gammaproteobacteria</taxon>
        <taxon>Cellvibrionales</taxon>
        <taxon>Cellvibrionaceae</taxon>
        <taxon>Cellvibrio</taxon>
    </lineage>
</organism>
<proteinExistence type="inferred from homology"/>
<name>A0A266Q739_9GAMM</name>
<accession>A0A266Q739</accession>
<comment type="similarity">
    <text evidence="1">Belongs to the AB hydrolase superfamily.</text>
</comment>
<dbReference type="SUPFAM" id="SSF53474">
    <property type="entry name" value="alpha/beta-Hydrolases"/>
    <property type="match status" value="1"/>
</dbReference>
<keyword evidence="2 4" id="KW-0378">Hydrolase</keyword>
<feature type="domain" description="AB hydrolase-1" evidence="3">
    <location>
        <begin position="2"/>
        <end position="113"/>
    </location>
</feature>
<dbReference type="AlphaFoldDB" id="A0A266Q739"/>
<sequence>MLALHGWLDNAASFYKLAPQLHNLHIVAPDLAGHGQSSHRPGQTAYTPWDDINDILAIADHLGWSRFALLGHSRGAIIGSLAAGTFPDRFIGLGLIEGMLPEPALPHDVPLQLASAINGLRAQQQKTPSVYTNIEVAIKARERGLFPLSNAAATALTLRGVVQREGGFSWSSDPRLMAPPVLKLSREQLAAFVNRITAPVTLLLARDGLPKLYANYLAEVESFSNVDYELLDGGHHLHMEQESYTVAEKLNRFFAALSNKHISA</sequence>
<dbReference type="Pfam" id="PF00561">
    <property type="entry name" value="Abhydrolase_1"/>
    <property type="match status" value="1"/>
</dbReference>
<dbReference type="EMBL" id="NHNI01000002">
    <property type="protein sequence ID" value="OZY85201.1"/>
    <property type="molecule type" value="Genomic_DNA"/>
</dbReference>
<comment type="caution">
    <text evidence="4">The sequence shown here is derived from an EMBL/GenBank/DDBJ whole genome shotgun (WGS) entry which is preliminary data.</text>
</comment>
<evidence type="ECO:0000313" key="5">
    <source>
        <dbReference type="Proteomes" id="UP000216101"/>
    </source>
</evidence>
<reference evidence="5" key="1">
    <citation type="submission" date="2017-05" db="EMBL/GenBank/DDBJ databases">
        <authorList>
            <person name="Barney B.M."/>
        </authorList>
    </citation>
    <scope>NUCLEOTIDE SEQUENCE [LARGE SCALE GENOMIC DNA]</scope>
    <source>
        <strain evidence="5">PSBB022</strain>
    </source>
</reference>
<dbReference type="Proteomes" id="UP000216101">
    <property type="component" value="Unassembled WGS sequence"/>
</dbReference>
<evidence type="ECO:0000259" key="3">
    <source>
        <dbReference type="Pfam" id="PF00561"/>
    </source>
</evidence>
<keyword evidence="5" id="KW-1185">Reference proteome</keyword>
<dbReference type="InterPro" id="IPR000073">
    <property type="entry name" value="AB_hydrolase_1"/>
</dbReference>
<dbReference type="PANTHER" id="PTHR43798:SF14">
    <property type="entry name" value="SERINE HYDROLASE-LIKE PROTEIN DDB_G0286239"/>
    <property type="match status" value="1"/>
</dbReference>
<dbReference type="GO" id="GO:0016020">
    <property type="term" value="C:membrane"/>
    <property type="evidence" value="ECO:0007669"/>
    <property type="project" value="TreeGrafter"/>
</dbReference>
<evidence type="ECO:0000256" key="1">
    <source>
        <dbReference type="ARBA" id="ARBA00008645"/>
    </source>
</evidence>
<protein>
    <submittedName>
        <fullName evidence="4">Alpha/beta hydrolase</fullName>
    </submittedName>
</protein>
<dbReference type="GO" id="GO:0016787">
    <property type="term" value="F:hydrolase activity"/>
    <property type="evidence" value="ECO:0007669"/>
    <property type="project" value="UniProtKB-KW"/>
</dbReference>
<dbReference type="InterPro" id="IPR029058">
    <property type="entry name" value="AB_hydrolase_fold"/>
</dbReference>
<gene>
    <name evidence="4" type="ORF">CBP51_18235</name>
</gene>
<evidence type="ECO:0000313" key="4">
    <source>
        <dbReference type="EMBL" id="OZY85201.1"/>
    </source>
</evidence>
<evidence type="ECO:0000256" key="2">
    <source>
        <dbReference type="ARBA" id="ARBA00022801"/>
    </source>
</evidence>
<dbReference type="Gene3D" id="3.40.50.1820">
    <property type="entry name" value="alpha/beta hydrolase"/>
    <property type="match status" value="1"/>
</dbReference>
<dbReference type="PANTHER" id="PTHR43798">
    <property type="entry name" value="MONOACYLGLYCEROL LIPASE"/>
    <property type="match status" value="1"/>
</dbReference>
<dbReference type="InterPro" id="IPR050266">
    <property type="entry name" value="AB_hydrolase_sf"/>
</dbReference>